<evidence type="ECO:0000313" key="3">
    <source>
        <dbReference type="EMBL" id="AJE46758.1"/>
    </source>
</evidence>
<dbReference type="KEGG" id="cid:P73_2043"/>
<dbReference type="HOGENOM" id="CLU_780082_0_0_5"/>
<protein>
    <submittedName>
        <fullName evidence="3">ABC transporter substrate-binding protein</fullName>
    </submittedName>
</protein>
<evidence type="ECO:0000313" key="4">
    <source>
        <dbReference type="Proteomes" id="UP000031521"/>
    </source>
</evidence>
<feature type="signal peptide" evidence="2">
    <location>
        <begin position="1"/>
        <end position="31"/>
    </location>
</feature>
<keyword evidence="4" id="KW-1185">Reference proteome</keyword>
<dbReference type="AlphaFoldDB" id="A0A0B5DTJ9"/>
<reference evidence="3 4" key="1">
    <citation type="journal article" date="2014" name="Int. J. Syst. Evol. Microbiol.">
        <title>Celeribacter indicus sp. nov., a polycyclic aromatic hydrocarbon-degrading bacterium from deep-sea sediment and reclassification of Huaishuia halophila as Celeribacter halophilus comb. nov.</title>
        <authorList>
            <person name="Lai Q."/>
            <person name="Cao J."/>
            <person name="Yuan J."/>
            <person name="Li F."/>
            <person name="Shao Z."/>
        </authorList>
    </citation>
    <scope>NUCLEOTIDE SEQUENCE [LARGE SCALE GENOMIC DNA]</scope>
    <source>
        <strain evidence="3">P73</strain>
    </source>
</reference>
<keyword evidence="1 2" id="KW-0732">Signal</keyword>
<dbReference type="Pfam" id="PF01547">
    <property type="entry name" value="SBP_bac_1"/>
    <property type="match status" value="1"/>
</dbReference>
<dbReference type="Proteomes" id="UP000031521">
    <property type="component" value="Chromosome"/>
</dbReference>
<organism evidence="3 4">
    <name type="scientific">Celeribacter indicus</name>
    <dbReference type="NCBI Taxonomy" id="1208324"/>
    <lineage>
        <taxon>Bacteria</taxon>
        <taxon>Pseudomonadati</taxon>
        <taxon>Pseudomonadota</taxon>
        <taxon>Alphaproteobacteria</taxon>
        <taxon>Rhodobacterales</taxon>
        <taxon>Roseobacteraceae</taxon>
        <taxon>Celeribacter</taxon>
    </lineage>
</organism>
<evidence type="ECO:0000256" key="1">
    <source>
        <dbReference type="ARBA" id="ARBA00022729"/>
    </source>
</evidence>
<feature type="chain" id="PRO_5002114012" evidence="2">
    <location>
        <begin position="32"/>
        <end position="353"/>
    </location>
</feature>
<sequence length="353" mass="38208">MMSRFLVVQKVCAAACLTLALPAAMTSGARAQDGGGVRIPEELVEAATEEGRLVWYESTVPAEADVVIDAFREKYPDIAVDYVSIGGSQRMARISQESMSGGPTADVSFDAAAAVMTLADQGFVEPGGWEGFGFDAASGEVPNDFMIRLDSIPYVTIYNRDLVPEEDVPQSYDDLLKDDYAGNWATWARPNGLINLLPAWGPEKTRDFVTELAATRPRLYRDHQAVSSAVAAGEVAMGHFIPYQSVRPLVERGAPVEVAFLTPSPIVSIYGYVPKFAEHPNAGKLFLVWLASPEGAAVFEQATGRGSPFKPATMLGQLMEGMETSAWNVEDELAQTGEITALEQEFARTLETQ</sequence>
<dbReference type="SUPFAM" id="SSF53850">
    <property type="entry name" value="Periplasmic binding protein-like II"/>
    <property type="match status" value="1"/>
</dbReference>
<dbReference type="Gene3D" id="3.40.190.10">
    <property type="entry name" value="Periplasmic binding protein-like II"/>
    <property type="match status" value="2"/>
</dbReference>
<dbReference type="PANTHER" id="PTHR30006">
    <property type="entry name" value="THIAMINE-BINDING PERIPLASMIC PROTEIN-RELATED"/>
    <property type="match status" value="1"/>
</dbReference>
<name>A0A0B5DTJ9_9RHOB</name>
<dbReference type="PANTHER" id="PTHR30006:SF24">
    <property type="entry name" value="SLL0237 PROTEIN"/>
    <property type="match status" value="1"/>
</dbReference>
<evidence type="ECO:0000256" key="2">
    <source>
        <dbReference type="SAM" id="SignalP"/>
    </source>
</evidence>
<dbReference type="EMBL" id="CP004393">
    <property type="protein sequence ID" value="AJE46758.1"/>
    <property type="molecule type" value="Genomic_DNA"/>
</dbReference>
<gene>
    <name evidence="3" type="ORF">P73_2043</name>
</gene>
<accession>A0A0B5DTJ9</accession>
<dbReference type="STRING" id="1208324.P73_2043"/>
<dbReference type="InterPro" id="IPR006059">
    <property type="entry name" value="SBP"/>
</dbReference>
<proteinExistence type="predicted"/>